<comment type="similarity">
    <text evidence="1 2">Belongs to the enoyl-CoA hydratase/isomerase family.</text>
</comment>
<dbReference type="InterPro" id="IPR001753">
    <property type="entry name" value="Enoyl-CoA_hydra/iso"/>
</dbReference>
<keyword evidence="4" id="KW-1185">Reference proteome</keyword>
<dbReference type="GO" id="GO:0003824">
    <property type="term" value="F:catalytic activity"/>
    <property type="evidence" value="ECO:0007669"/>
    <property type="project" value="InterPro"/>
</dbReference>
<evidence type="ECO:0000256" key="1">
    <source>
        <dbReference type="ARBA" id="ARBA00005254"/>
    </source>
</evidence>
<dbReference type="PANTHER" id="PTHR43802:SF1">
    <property type="entry name" value="IP11341P-RELATED"/>
    <property type="match status" value="1"/>
</dbReference>
<dbReference type="Pfam" id="PF00378">
    <property type="entry name" value="ECH_1"/>
    <property type="match status" value="1"/>
</dbReference>
<protein>
    <submittedName>
        <fullName evidence="3">Enoyl-CoA hydratase/isomerase family protein</fullName>
    </submittedName>
</protein>
<dbReference type="CDD" id="cd06558">
    <property type="entry name" value="crotonase-like"/>
    <property type="match status" value="1"/>
</dbReference>
<dbReference type="AlphaFoldDB" id="A0AA46TJ73"/>
<sequence length="267" mass="28406">MANQSATLTTEQHGPIATLRLNRPQVRNALNPALIADLDAAMDAAEGDPETACIVLLGAGRSFSAGADLRHLLALHEQGRSPVPFLRDVSAVATRLEASPKPTLAAIHGHAVAGGMELALACDVALASETAQIGDGHVRNGLLPGGGASLRLPEKVGAALSRWLALTGDLVPAHRLAEAGWLHSVVPDARLEQAAYELASVLCASSGPAQSNFKQLLTDQARRDSDPHRELAAFERHWRSHDVPGVLRRFLRERTSTDRPIKSSRKV</sequence>
<gene>
    <name evidence="3" type="ORF">L0C25_04275</name>
</gene>
<dbReference type="Gene3D" id="3.90.226.10">
    <property type="entry name" value="2-enoyl-CoA Hydratase, Chain A, domain 1"/>
    <property type="match status" value="1"/>
</dbReference>
<dbReference type="EMBL" id="CP094970">
    <property type="protein sequence ID" value="UYM06301.1"/>
    <property type="molecule type" value="Genomic_DNA"/>
</dbReference>
<dbReference type="InterPro" id="IPR029045">
    <property type="entry name" value="ClpP/crotonase-like_dom_sf"/>
</dbReference>
<dbReference type="RefSeq" id="WP_271635188.1">
    <property type="nucleotide sequence ID" value="NZ_CP094970.1"/>
</dbReference>
<dbReference type="KEGG" id="sgrg:L0C25_04275"/>
<evidence type="ECO:0000313" key="4">
    <source>
        <dbReference type="Proteomes" id="UP001164390"/>
    </source>
</evidence>
<dbReference type="InterPro" id="IPR018376">
    <property type="entry name" value="Enoyl-CoA_hyd/isom_CS"/>
</dbReference>
<accession>A0AA46TJ73</accession>
<dbReference type="PANTHER" id="PTHR43802">
    <property type="entry name" value="ENOYL-COA HYDRATASE"/>
    <property type="match status" value="1"/>
</dbReference>
<dbReference type="Proteomes" id="UP001164390">
    <property type="component" value="Chromosome"/>
</dbReference>
<organism evidence="3 4">
    <name type="scientific">Solicola gregarius</name>
    <dbReference type="NCBI Taxonomy" id="2908642"/>
    <lineage>
        <taxon>Bacteria</taxon>
        <taxon>Bacillati</taxon>
        <taxon>Actinomycetota</taxon>
        <taxon>Actinomycetes</taxon>
        <taxon>Propionibacteriales</taxon>
        <taxon>Nocardioidaceae</taxon>
        <taxon>Solicola</taxon>
    </lineage>
</organism>
<evidence type="ECO:0000313" key="3">
    <source>
        <dbReference type="EMBL" id="UYM06301.1"/>
    </source>
</evidence>
<dbReference type="PROSITE" id="PS00166">
    <property type="entry name" value="ENOYL_COA_HYDRATASE"/>
    <property type="match status" value="1"/>
</dbReference>
<evidence type="ECO:0000256" key="2">
    <source>
        <dbReference type="RuleBase" id="RU003707"/>
    </source>
</evidence>
<dbReference type="SUPFAM" id="SSF52096">
    <property type="entry name" value="ClpP/crotonase"/>
    <property type="match status" value="1"/>
</dbReference>
<proteinExistence type="inferred from homology"/>
<reference evidence="3" key="1">
    <citation type="submission" date="2022-01" db="EMBL/GenBank/DDBJ databases">
        <title>Nocardioidaceae gen. sp. A5X3R13.</title>
        <authorList>
            <person name="Lopez Marin M.A."/>
            <person name="Uhlik O."/>
        </authorList>
    </citation>
    <scope>NUCLEOTIDE SEQUENCE</scope>
    <source>
        <strain evidence="3">A5X3R13</strain>
    </source>
</reference>
<name>A0AA46TJ73_9ACTN</name>